<evidence type="ECO:0000313" key="1">
    <source>
        <dbReference type="EMBL" id="SVA68433.1"/>
    </source>
</evidence>
<dbReference type="AlphaFoldDB" id="A0A381XW38"/>
<dbReference type="EMBL" id="UINC01016437">
    <property type="protein sequence ID" value="SVA68433.1"/>
    <property type="molecule type" value="Genomic_DNA"/>
</dbReference>
<sequence>MTIFRRYGTTYQSVDVNFDALALNEIGFRRNREESVLLEVFDGAFQKIQSHELIAEAEGEVQSQTEQLLLELLKVQVDQLSADLGESDVLVVENEQGHDWPKTKQKTSNVIVEGENRLRFRYSIDPPLRISVLRRPG</sequence>
<gene>
    <name evidence="1" type="ORF">METZ01_LOCUS121287</name>
</gene>
<reference evidence="1" key="1">
    <citation type="submission" date="2018-05" db="EMBL/GenBank/DDBJ databases">
        <authorList>
            <person name="Lanie J.A."/>
            <person name="Ng W.-L."/>
            <person name="Kazmierczak K.M."/>
            <person name="Andrzejewski T.M."/>
            <person name="Davidsen T.M."/>
            <person name="Wayne K.J."/>
            <person name="Tettelin H."/>
            <person name="Glass J.I."/>
            <person name="Rusch D."/>
            <person name="Podicherti R."/>
            <person name="Tsui H.-C.T."/>
            <person name="Winkler M.E."/>
        </authorList>
    </citation>
    <scope>NUCLEOTIDE SEQUENCE</scope>
</reference>
<protein>
    <submittedName>
        <fullName evidence="1">Uncharacterized protein</fullName>
    </submittedName>
</protein>
<accession>A0A381XW38</accession>
<proteinExistence type="predicted"/>
<name>A0A381XW38_9ZZZZ</name>
<organism evidence="1">
    <name type="scientific">marine metagenome</name>
    <dbReference type="NCBI Taxonomy" id="408172"/>
    <lineage>
        <taxon>unclassified sequences</taxon>
        <taxon>metagenomes</taxon>
        <taxon>ecological metagenomes</taxon>
    </lineage>
</organism>